<evidence type="ECO:0000313" key="2">
    <source>
        <dbReference type="Proteomes" id="UP000234681"/>
    </source>
</evidence>
<proteinExistence type="predicted"/>
<accession>A6K0A5</accession>
<dbReference type="EMBL" id="CH474010">
    <property type="protein sequence ID" value="EDL94152.1"/>
    <property type="molecule type" value="Genomic_DNA"/>
</dbReference>
<name>A6K0A5_RAT</name>
<evidence type="ECO:0000313" key="1">
    <source>
        <dbReference type="EMBL" id="EDL94152.1"/>
    </source>
</evidence>
<protein>
    <submittedName>
        <fullName evidence="1">RCG42209</fullName>
    </submittedName>
</protein>
<sequence>MFRGLRDVTAQQLQKKQPIPRLRVLFLRVPCILMAKINRVAKADVIGQRHRLVSHGEALSMFNT</sequence>
<gene>
    <name evidence="1" type="ORF">rCG_42209</name>
</gene>
<feature type="non-terminal residue" evidence="1">
    <location>
        <position position="64"/>
    </location>
</feature>
<organism evidence="1 2">
    <name type="scientific">Rattus norvegicus</name>
    <name type="common">Rat</name>
    <dbReference type="NCBI Taxonomy" id="10116"/>
    <lineage>
        <taxon>Eukaryota</taxon>
        <taxon>Metazoa</taxon>
        <taxon>Chordata</taxon>
        <taxon>Craniata</taxon>
        <taxon>Vertebrata</taxon>
        <taxon>Euteleostomi</taxon>
        <taxon>Mammalia</taxon>
        <taxon>Eutheria</taxon>
        <taxon>Euarchontoglires</taxon>
        <taxon>Glires</taxon>
        <taxon>Rodentia</taxon>
        <taxon>Myomorpha</taxon>
        <taxon>Muroidea</taxon>
        <taxon>Muridae</taxon>
        <taxon>Murinae</taxon>
        <taxon>Rattus</taxon>
    </lineage>
</organism>
<dbReference type="AlphaFoldDB" id="A6K0A5"/>
<reference evidence="1 2" key="1">
    <citation type="submission" date="2005-07" db="EMBL/GenBank/DDBJ databases">
        <authorList>
            <person name="Mural R.J."/>
            <person name="Li P.W."/>
            <person name="Adams M.D."/>
            <person name="Amanatides P.G."/>
            <person name="Baden-Tillson H."/>
            <person name="Barnstead M."/>
            <person name="Chin S.H."/>
            <person name="Dew I."/>
            <person name="Evans C.A."/>
            <person name="Ferriera S."/>
            <person name="Flanigan M."/>
            <person name="Fosler C."/>
            <person name="Glodek A."/>
            <person name="Gu Z."/>
            <person name="Holt R.A."/>
            <person name="Jennings D."/>
            <person name="Kraft C.L."/>
            <person name="Lu F."/>
            <person name="Nguyen T."/>
            <person name="Nusskern D.R."/>
            <person name="Pfannkoch C.M."/>
            <person name="Sitter C."/>
            <person name="Sutton G.G."/>
            <person name="Venter J.C."/>
            <person name="Wang Z."/>
            <person name="Woodage T."/>
            <person name="Zheng X.H."/>
            <person name="Zhong F."/>
        </authorList>
    </citation>
    <scope>NUCLEOTIDE SEQUENCE [LARGE SCALE GENOMIC DNA]</scope>
    <source>
        <strain>BN</strain>
        <strain evidence="2">Sprague-Dawley</strain>
    </source>
</reference>
<dbReference type="Proteomes" id="UP000234681">
    <property type="component" value="Chromosome 15"/>
</dbReference>